<evidence type="ECO:0000313" key="2">
    <source>
        <dbReference type="Proteomes" id="UP000534783"/>
    </source>
</evidence>
<dbReference type="Proteomes" id="UP000534783">
    <property type="component" value="Unassembled WGS sequence"/>
</dbReference>
<keyword evidence="2" id="KW-1185">Reference proteome</keyword>
<dbReference type="AlphaFoldDB" id="A0A7X6DLP2"/>
<organism evidence="1 2">
    <name type="scientific">Candidatus Manganitrophus noduliformans</name>
    <dbReference type="NCBI Taxonomy" id="2606439"/>
    <lineage>
        <taxon>Bacteria</taxon>
        <taxon>Pseudomonadati</taxon>
        <taxon>Nitrospirota</taxon>
        <taxon>Nitrospiria</taxon>
        <taxon>Candidatus Troglogloeales</taxon>
        <taxon>Candidatus Manganitrophaceae</taxon>
        <taxon>Candidatus Manganitrophus</taxon>
    </lineage>
</organism>
<gene>
    <name evidence="1" type="ORF">MNODULE_01770</name>
</gene>
<sequence>MEKKWAVQGDVKVEFPMSAVIDMYSFFEEIKEKWADDPELHDSLNHFELEIKKDDFHYRMGEISIKDLLRDYKMDDLYQQAKAELPLKEALRLFVSFLQLEQRLPPKVLKDVDYQNKRACFVMALEENKLRTPDWKEMRPFPVVRLSFDVEEENQAEVIPIRPENQNHSPRPKRK</sequence>
<dbReference type="RefSeq" id="WP_168057776.1">
    <property type="nucleotide sequence ID" value="NZ_VTOW01000001.1"/>
</dbReference>
<protein>
    <submittedName>
        <fullName evidence="1">Uncharacterized protein</fullName>
    </submittedName>
</protein>
<accession>A0A7X6DLP2</accession>
<evidence type="ECO:0000313" key="1">
    <source>
        <dbReference type="EMBL" id="NKE69479.1"/>
    </source>
</evidence>
<name>A0A7X6DLP2_9BACT</name>
<reference evidence="1 2" key="1">
    <citation type="journal article" date="2020" name="Nature">
        <title>Bacterial chemolithoautotrophy via manganese oxidation.</title>
        <authorList>
            <person name="Yu H."/>
            <person name="Leadbetter J.R."/>
        </authorList>
    </citation>
    <scope>NUCLEOTIDE SEQUENCE [LARGE SCALE GENOMIC DNA]</scope>
    <source>
        <strain evidence="1 2">Mn-1</strain>
    </source>
</reference>
<comment type="caution">
    <text evidence="1">The sequence shown here is derived from an EMBL/GenBank/DDBJ whole genome shotgun (WGS) entry which is preliminary data.</text>
</comment>
<dbReference type="EMBL" id="VTOW01000001">
    <property type="protein sequence ID" value="NKE69479.1"/>
    <property type="molecule type" value="Genomic_DNA"/>
</dbReference>
<proteinExistence type="predicted"/>